<keyword evidence="9" id="KW-1185">Reference proteome</keyword>
<dbReference type="AlphaFoldDB" id="G7DTC7"/>
<dbReference type="Proteomes" id="UP000009131">
    <property type="component" value="Unassembled WGS sequence"/>
</dbReference>
<feature type="repeat" description="WD" evidence="4">
    <location>
        <begin position="145"/>
        <end position="180"/>
    </location>
</feature>
<evidence type="ECO:0000256" key="5">
    <source>
        <dbReference type="RuleBase" id="RU369067"/>
    </source>
</evidence>
<keyword evidence="2 4" id="KW-0853">WD repeat</keyword>
<comment type="caution">
    <text evidence="8">The sequence shown here is derived from an EMBL/GenBank/DDBJ whole genome shotgun (WGS) entry which is preliminary data.</text>
</comment>
<keyword evidence="5" id="KW-0539">Nucleus</keyword>
<dbReference type="HOGENOM" id="CLU_531079_0_0_1"/>
<evidence type="ECO:0000256" key="1">
    <source>
        <dbReference type="ARBA" id="ARBA00010143"/>
    </source>
</evidence>
<comment type="subcellular location">
    <subcellularLocation>
        <location evidence="5">Nucleus</location>
    </subcellularLocation>
</comment>
<dbReference type="GO" id="GO:0005656">
    <property type="term" value="C:nuclear pre-replicative complex"/>
    <property type="evidence" value="ECO:0007669"/>
    <property type="project" value="TreeGrafter"/>
</dbReference>
<sequence>MQHEVIVASTHDHSLVFDVAGGPSLRNFRPLVALSTQQQQHQEQHRQASSSSAEASKTASFAVTQTATICAARDGNETTLLQVQAGKGLIGAWSFRKDLATYKYATPFRFVSLAISPSGRFLAAGAEDGQLFLWETASGRLLSTIAAHFRALTALVWTDDEAALVSGGADAALHVWSLASLASPPEASGGRSIGDRTPYCSLNDHTLPILDLHASSGRFPRLRIYSAAADNTIKVWDLSLPLAPLLHTLAVERSTGQLHSIAIEPSERFSYAACHDAPVTKRPAAAASVDKAEGSSVVRLALHPSDSNMTGETRWQTKHKISALRLSDHSLHLFVGTEAGTIEIIALPSLQTLRSLFLNSTGSSTAAPVLSLHSLVRPLDLQTMGRADGAAGKLLTCGLSPTLQTVLALPQPRAAHGQRLPVECVPMRMPAQVDASALIGLTARPATKLVHAAASTNGTVIGTSTRALQTENETLRNMLARAEAINIAICWWVSELCLEMSRQSCVTWLQIVR</sequence>
<dbReference type="Gene3D" id="2.130.10.10">
    <property type="entry name" value="YVTN repeat-like/Quinoprotein amine dehydrogenase"/>
    <property type="match status" value="2"/>
</dbReference>
<dbReference type="InterPro" id="IPR020472">
    <property type="entry name" value="WD40_PAC1"/>
</dbReference>
<dbReference type="eggNOG" id="KOG0646">
    <property type="taxonomic scope" value="Eukaryota"/>
</dbReference>
<dbReference type="InterPro" id="IPR015943">
    <property type="entry name" value="WD40/YVTN_repeat-like_dom_sf"/>
</dbReference>
<dbReference type="PANTHER" id="PTHR18763:SF0">
    <property type="entry name" value="WD REPEAT-CONTAINING PROTEIN 18"/>
    <property type="match status" value="1"/>
</dbReference>
<dbReference type="InterPro" id="IPR036322">
    <property type="entry name" value="WD40_repeat_dom_sf"/>
</dbReference>
<name>G7DTC7_MIXOS</name>
<dbReference type="PANTHER" id="PTHR18763">
    <property type="entry name" value="WD-REPEAT PROTEIN 18"/>
    <property type="match status" value="1"/>
</dbReference>
<evidence type="ECO:0000256" key="2">
    <source>
        <dbReference type="ARBA" id="ARBA00022574"/>
    </source>
</evidence>
<feature type="region of interest" description="Disordered" evidence="6">
    <location>
        <begin position="35"/>
        <end position="55"/>
    </location>
</feature>
<dbReference type="Pfam" id="PF21031">
    <property type="entry name" value="WDR54"/>
    <property type="match status" value="1"/>
</dbReference>
<dbReference type="EMBL" id="BABT02000025">
    <property type="protein sequence ID" value="GAA93774.1"/>
    <property type="molecule type" value="Genomic_DNA"/>
</dbReference>
<dbReference type="PROSITE" id="PS50294">
    <property type="entry name" value="WD_REPEATS_REGION"/>
    <property type="match status" value="1"/>
</dbReference>
<proteinExistence type="inferred from homology"/>
<comment type="function">
    <text evidence="5">Component of the RIX1 complex required for processing of ITS2 sequences from 35S pre-rRNA.</text>
</comment>
<dbReference type="STRING" id="764103.G7DTC7"/>
<evidence type="ECO:0000256" key="4">
    <source>
        <dbReference type="PROSITE-ProRule" id="PRU00221"/>
    </source>
</evidence>
<dbReference type="InParanoid" id="G7DTC7"/>
<feature type="repeat" description="WD" evidence="4">
    <location>
        <begin position="112"/>
        <end position="144"/>
    </location>
</feature>
<dbReference type="InterPro" id="IPR001680">
    <property type="entry name" value="WD40_rpt"/>
</dbReference>
<keyword evidence="3" id="KW-0677">Repeat</keyword>
<dbReference type="InterPro" id="IPR019775">
    <property type="entry name" value="WD40_repeat_CS"/>
</dbReference>
<evidence type="ECO:0000256" key="6">
    <source>
        <dbReference type="SAM" id="MobiDB-lite"/>
    </source>
</evidence>
<evidence type="ECO:0000256" key="3">
    <source>
        <dbReference type="ARBA" id="ARBA00022737"/>
    </source>
</evidence>
<dbReference type="InterPro" id="IPR049546">
    <property type="entry name" value="WDR54_beta_prop"/>
</dbReference>
<dbReference type="Pfam" id="PF00400">
    <property type="entry name" value="WD40"/>
    <property type="match status" value="1"/>
</dbReference>
<reference evidence="8 9" key="2">
    <citation type="journal article" date="2012" name="Open Biol.">
        <title>Characteristics of nucleosomes and linker DNA regions on the genome of the basidiomycete Mixia osmundae revealed by mono- and dinucleosome mapping.</title>
        <authorList>
            <person name="Nishida H."/>
            <person name="Kondo S."/>
            <person name="Matsumoto T."/>
            <person name="Suzuki Y."/>
            <person name="Yoshikawa H."/>
            <person name="Taylor T.D."/>
            <person name="Sugiyama J."/>
        </authorList>
    </citation>
    <scope>NUCLEOTIDE SEQUENCE [LARGE SCALE GENOMIC DNA]</scope>
    <source>
        <strain evidence="9">CBS 9802 / IAM 14324 / JCM 22182 / KY 12970</strain>
    </source>
</reference>
<dbReference type="SUPFAM" id="SSF50978">
    <property type="entry name" value="WD40 repeat-like"/>
    <property type="match status" value="1"/>
</dbReference>
<accession>G7DTC7</accession>
<organism evidence="8 9">
    <name type="scientific">Mixia osmundae (strain CBS 9802 / IAM 14324 / JCM 22182 / KY 12970)</name>
    <dbReference type="NCBI Taxonomy" id="764103"/>
    <lineage>
        <taxon>Eukaryota</taxon>
        <taxon>Fungi</taxon>
        <taxon>Dikarya</taxon>
        <taxon>Basidiomycota</taxon>
        <taxon>Pucciniomycotina</taxon>
        <taxon>Mixiomycetes</taxon>
        <taxon>Mixiales</taxon>
        <taxon>Mixiaceae</taxon>
        <taxon>Mixia</taxon>
    </lineage>
</organism>
<dbReference type="OMA" id="INIAICW"/>
<dbReference type="SMART" id="SM00320">
    <property type="entry name" value="WD40"/>
    <property type="match status" value="4"/>
</dbReference>
<dbReference type="GO" id="GO:0006261">
    <property type="term" value="P:DNA-templated DNA replication"/>
    <property type="evidence" value="ECO:0007669"/>
    <property type="project" value="TreeGrafter"/>
</dbReference>
<dbReference type="RefSeq" id="XP_014571453.1">
    <property type="nucleotide sequence ID" value="XM_014715967.1"/>
</dbReference>
<dbReference type="PRINTS" id="PR00320">
    <property type="entry name" value="GPROTEINBRPT"/>
</dbReference>
<dbReference type="GO" id="GO:0006364">
    <property type="term" value="P:rRNA processing"/>
    <property type="evidence" value="ECO:0007669"/>
    <property type="project" value="UniProtKB-UniRule"/>
</dbReference>
<keyword evidence="5" id="KW-0698">rRNA processing</keyword>
<feature type="domain" description="WD repeat-containing protein 54 beta-propeller" evidence="7">
    <location>
        <begin position="87"/>
        <end position="179"/>
    </location>
</feature>
<reference evidence="8 9" key="1">
    <citation type="journal article" date="2011" name="J. Gen. Appl. Microbiol.">
        <title>Draft genome sequencing of the enigmatic basidiomycete Mixia osmundae.</title>
        <authorList>
            <person name="Nishida H."/>
            <person name="Nagatsuka Y."/>
            <person name="Sugiyama J."/>
        </authorList>
    </citation>
    <scope>NUCLEOTIDE SEQUENCE [LARGE SCALE GENOMIC DNA]</scope>
    <source>
        <strain evidence="9">CBS 9802 / IAM 14324 / JCM 22182 / KY 12970</strain>
    </source>
</reference>
<evidence type="ECO:0000313" key="8">
    <source>
        <dbReference type="EMBL" id="GAA93774.1"/>
    </source>
</evidence>
<dbReference type="PROSITE" id="PS00678">
    <property type="entry name" value="WD_REPEATS_1"/>
    <property type="match status" value="2"/>
</dbReference>
<dbReference type="InterPro" id="IPR045227">
    <property type="entry name" value="WDR18/Ipi3/RID3"/>
</dbReference>
<comment type="similarity">
    <text evidence="1 5">Belongs to the WD repeat IPI3/WDR18 family.</text>
</comment>
<evidence type="ECO:0000313" key="9">
    <source>
        <dbReference type="Proteomes" id="UP000009131"/>
    </source>
</evidence>
<evidence type="ECO:0000259" key="7">
    <source>
        <dbReference type="Pfam" id="PF21031"/>
    </source>
</evidence>
<dbReference type="OrthoDB" id="756370at2759"/>
<gene>
    <name evidence="8" type="primary">Mo00420</name>
    <name evidence="8" type="ORF">E5Q_00420</name>
</gene>
<dbReference type="PROSITE" id="PS50082">
    <property type="entry name" value="WD_REPEATS_2"/>
    <property type="match status" value="3"/>
</dbReference>
<comment type="subunit">
    <text evidence="5">Component of the RIX1 complex, composed of IPI1, RIX1/IPI2 and IPI3 in a 1:2:2 stoichiometry. The complex interacts (via RIX1) with MDN1 (via its hexameric AAA ATPase ring) and the pre-60S ribosome particles.</text>
</comment>
<dbReference type="GO" id="GO:0120330">
    <property type="term" value="C:rixosome complex"/>
    <property type="evidence" value="ECO:0007669"/>
    <property type="project" value="UniProtKB-UniRule"/>
</dbReference>
<feature type="repeat" description="WD" evidence="4">
    <location>
        <begin position="224"/>
        <end position="239"/>
    </location>
</feature>
<protein>
    <recommendedName>
        <fullName evidence="5">Pre-rRNA-processing protein IPI3</fullName>
    </recommendedName>
</protein>